<gene>
    <name evidence="1" type="ORF">ACJDUG_17305</name>
</gene>
<sequence>MELIELEELIKKTTAEVVNRALKSQAVSFKDLSMPKLKQLLLIIPANVINLEESVKQIENKYCDSEFSIASYKKTDAIKFSNAKEIYDLNGESSRDKLANNINKYEEIIVLSPELTQMRALTQGDDSGFIENLLIYSLLHKKKTVFLFDYDMKAVPYNSLGKKIKDLLGSISEMGVLIEDLLQDTEKKSDAVTVSSKQLITEEQVEDFYKNGRREILCEKGCIITPLARDAAREMGVNFIQLEV</sequence>
<comment type="caution">
    <text evidence="1">The sequence shown here is derived from an EMBL/GenBank/DDBJ whole genome shotgun (WGS) entry which is preliminary data.</text>
</comment>
<evidence type="ECO:0000313" key="2">
    <source>
        <dbReference type="Proteomes" id="UP001623591"/>
    </source>
</evidence>
<keyword evidence="2" id="KW-1185">Reference proteome</keyword>
<accession>A0ABW8T937</accession>
<evidence type="ECO:0008006" key="3">
    <source>
        <dbReference type="Google" id="ProtNLM"/>
    </source>
</evidence>
<organism evidence="1 2">
    <name type="scientific">Candidatus Clostridium stratigraminis</name>
    <dbReference type="NCBI Taxonomy" id="3381661"/>
    <lineage>
        <taxon>Bacteria</taxon>
        <taxon>Bacillati</taxon>
        <taxon>Bacillota</taxon>
        <taxon>Clostridia</taxon>
        <taxon>Eubacteriales</taxon>
        <taxon>Clostridiaceae</taxon>
        <taxon>Clostridium</taxon>
    </lineage>
</organism>
<dbReference type="Proteomes" id="UP001623591">
    <property type="component" value="Unassembled WGS sequence"/>
</dbReference>
<name>A0ABW8T937_9CLOT</name>
<protein>
    <recommendedName>
        <fullName evidence="3">Ethanolamine utilization protein</fullName>
    </recommendedName>
</protein>
<evidence type="ECO:0000313" key="1">
    <source>
        <dbReference type="EMBL" id="MFL0248702.1"/>
    </source>
</evidence>
<dbReference type="RefSeq" id="WP_406771129.1">
    <property type="nucleotide sequence ID" value="NZ_JBJHZZ010000027.1"/>
</dbReference>
<dbReference type="EMBL" id="JBJHZZ010000027">
    <property type="protein sequence ID" value="MFL0248702.1"/>
    <property type="molecule type" value="Genomic_DNA"/>
</dbReference>
<proteinExistence type="predicted"/>
<reference evidence="1 2" key="1">
    <citation type="submission" date="2024-11" db="EMBL/GenBank/DDBJ databases">
        <authorList>
            <person name="Heng Y.C."/>
            <person name="Lim A.C.H."/>
            <person name="Lee J.K.Y."/>
            <person name="Kittelmann S."/>
        </authorList>
    </citation>
    <scope>NUCLEOTIDE SEQUENCE [LARGE SCALE GENOMIC DNA]</scope>
    <source>
        <strain evidence="1 2">WILCCON 0185</strain>
    </source>
</reference>